<accession>A0A1X7UAU1</accession>
<name>A0A1X7UAU1_AMPQE</name>
<organism evidence="1">
    <name type="scientific">Amphimedon queenslandica</name>
    <name type="common">Sponge</name>
    <dbReference type="NCBI Taxonomy" id="400682"/>
    <lineage>
        <taxon>Eukaryota</taxon>
        <taxon>Metazoa</taxon>
        <taxon>Porifera</taxon>
        <taxon>Demospongiae</taxon>
        <taxon>Heteroscleromorpha</taxon>
        <taxon>Haplosclerida</taxon>
        <taxon>Niphatidae</taxon>
        <taxon>Amphimedon</taxon>
    </lineage>
</organism>
<reference evidence="1" key="1">
    <citation type="submission" date="2017-05" db="UniProtKB">
        <authorList>
            <consortium name="EnsemblMetazoa"/>
        </authorList>
    </citation>
    <scope>IDENTIFICATION</scope>
</reference>
<protein>
    <submittedName>
        <fullName evidence="1">Uncharacterized protein</fullName>
    </submittedName>
</protein>
<dbReference type="EnsemblMetazoa" id="Aqu2.1.25073_001">
    <property type="protein sequence ID" value="Aqu2.1.25073_001"/>
    <property type="gene ID" value="Aqu2.1.25073"/>
</dbReference>
<dbReference type="AlphaFoldDB" id="A0A1X7UAU1"/>
<proteinExistence type="predicted"/>
<dbReference type="InParanoid" id="A0A1X7UAU1"/>
<evidence type="ECO:0000313" key="1">
    <source>
        <dbReference type="EnsemblMetazoa" id="Aqu2.1.25073_001"/>
    </source>
</evidence>
<dbReference type="OrthoDB" id="416437at2759"/>
<sequence length="128" mass="14295">MRQRGDTEYSDILNRVRIGSQTKSDISVLRSTLKSGIRDPIDVSLPSFVDALRLMPLKEQVEQYNDSRLKDLSHSTKIYEFDAENLIVESTTLIPGVVSHEKVPELLIPSNDRDCAGLSLKVKLAIGV</sequence>